<dbReference type="PANTHER" id="PTHR44591">
    <property type="entry name" value="STRESS RESPONSE REGULATOR PROTEIN 1"/>
    <property type="match status" value="1"/>
</dbReference>
<keyword evidence="5" id="KW-1185">Reference proteome</keyword>
<keyword evidence="1 2" id="KW-0597">Phosphoprotein</keyword>
<protein>
    <submittedName>
        <fullName evidence="4">Response regulator</fullName>
    </submittedName>
</protein>
<evidence type="ECO:0000256" key="1">
    <source>
        <dbReference type="ARBA" id="ARBA00022553"/>
    </source>
</evidence>
<evidence type="ECO:0000259" key="3">
    <source>
        <dbReference type="PROSITE" id="PS50110"/>
    </source>
</evidence>
<dbReference type="InterPro" id="IPR001789">
    <property type="entry name" value="Sig_transdc_resp-reg_receiver"/>
</dbReference>
<reference evidence="4 5" key="1">
    <citation type="submission" date="2020-10" db="EMBL/GenBank/DDBJ databases">
        <title>Complete genome sequence of Paludibaculum fermentans P105T, a facultatively anaerobic acidobacterium capable of dissimilatory Fe(III) reduction.</title>
        <authorList>
            <person name="Dedysh S.N."/>
            <person name="Beletsky A.V."/>
            <person name="Kulichevskaya I.S."/>
            <person name="Mardanov A.V."/>
            <person name="Ravin N.V."/>
        </authorList>
    </citation>
    <scope>NUCLEOTIDE SEQUENCE [LARGE SCALE GENOMIC DNA]</scope>
    <source>
        <strain evidence="4 5">P105</strain>
    </source>
</reference>
<dbReference type="RefSeq" id="WP_194446867.1">
    <property type="nucleotide sequence ID" value="NZ_CP063849.1"/>
</dbReference>
<dbReference type="InterPro" id="IPR050595">
    <property type="entry name" value="Bact_response_regulator"/>
</dbReference>
<sequence>MPKIMIIDDSLSVLESVRDMLESAGLEVGVFSRWTDAALTLQSETVDLIVTDIYMPDGDGLEVIRARRAKWPEVPIVAMSGMGGARDMLKVARLMGACQTLRKPFSKEQLLAAVGAAIQGSPQGQSS</sequence>
<dbReference type="InterPro" id="IPR011006">
    <property type="entry name" value="CheY-like_superfamily"/>
</dbReference>
<feature type="modified residue" description="4-aspartylphosphate" evidence="2">
    <location>
        <position position="52"/>
    </location>
</feature>
<name>A0A7S7NKD9_PALFE</name>
<gene>
    <name evidence="4" type="ORF">IRI77_20390</name>
</gene>
<dbReference type="PROSITE" id="PS50110">
    <property type="entry name" value="RESPONSE_REGULATORY"/>
    <property type="match status" value="1"/>
</dbReference>
<dbReference type="Proteomes" id="UP000593892">
    <property type="component" value="Chromosome"/>
</dbReference>
<proteinExistence type="predicted"/>
<feature type="domain" description="Response regulatory" evidence="3">
    <location>
        <begin position="3"/>
        <end position="118"/>
    </location>
</feature>
<dbReference type="Gene3D" id="3.40.50.2300">
    <property type="match status" value="1"/>
</dbReference>
<evidence type="ECO:0000313" key="4">
    <source>
        <dbReference type="EMBL" id="QOY85197.1"/>
    </source>
</evidence>
<evidence type="ECO:0000256" key="2">
    <source>
        <dbReference type="PROSITE-ProRule" id="PRU00169"/>
    </source>
</evidence>
<dbReference type="EMBL" id="CP063849">
    <property type="protein sequence ID" value="QOY85197.1"/>
    <property type="molecule type" value="Genomic_DNA"/>
</dbReference>
<dbReference type="SUPFAM" id="SSF52172">
    <property type="entry name" value="CheY-like"/>
    <property type="match status" value="1"/>
</dbReference>
<dbReference type="KEGG" id="pfer:IRI77_20390"/>
<dbReference type="AlphaFoldDB" id="A0A7S7NKD9"/>
<accession>A0A7S7NKD9</accession>
<organism evidence="4 5">
    <name type="scientific">Paludibaculum fermentans</name>
    <dbReference type="NCBI Taxonomy" id="1473598"/>
    <lineage>
        <taxon>Bacteria</taxon>
        <taxon>Pseudomonadati</taxon>
        <taxon>Acidobacteriota</taxon>
        <taxon>Terriglobia</taxon>
        <taxon>Bryobacterales</taxon>
        <taxon>Bryobacteraceae</taxon>
        <taxon>Paludibaculum</taxon>
    </lineage>
</organism>
<dbReference type="PANTHER" id="PTHR44591:SF3">
    <property type="entry name" value="RESPONSE REGULATORY DOMAIN-CONTAINING PROTEIN"/>
    <property type="match status" value="1"/>
</dbReference>
<dbReference type="Pfam" id="PF00072">
    <property type="entry name" value="Response_reg"/>
    <property type="match status" value="1"/>
</dbReference>
<dbReference type="SMART" id="SM00448">
    <property type="entry name" value="REC"/>
    <property type="match status" value="1"/>
</dbReference>
<dbReference type="GO" id="GO:0000160">
    <property type="term" value="P:phosphorelay signal transduction system"/>
    <property type="evidence" value="ECO:0007669"/>
    <property type="project" value="InterPro"/>
</dbReference>
<evidence type="ECO:0000313" key="5">
    <source>
        <dbReference type="Proteomes" id="UP000593892"/>
    </source>
</evidence>